<comment type="similarity">
    <text evidence="2 8">Belongs to the Casparian strip membrane proteins (CASP) family.</text>
</comment>
<keyword evidence="5 8" id="KW-0812">Transmembrane</keyword>
<dbReference type="GeneID" id="116215066"/>
<evidence type="ECO:0000256" key="6">
    <source>
        <dbReference type="ARBA" id="ARBA00022989"/>
    </source>
</evidence>
<feature type="transmembrane region" description="Helical" evidence="8">
    <location>
        <begin position="167"/>
        <end position="188"/>
    </location>
</feature>
<dbReference type="STRING" id="22663.A0A2I0HR02"/>
<dbReference type="PANTHER" id="PTHR33573:SF57">
    <property type="entry name" value="CASP-LIKE PROTEIN 4B1"/>
    <property type="match status" value="1"/>
</dbReference>
<sequence>MSNLDGTFPKEPAPSAPPAADAAPPPRGGASGFGVSAVVRRWRRDDLVRKGSLALRGLALLFSVLASVIMATNRHGGWKNFDKYEEFRYLLAIAILATLYTALQAFRHFRQLSTGKHMFQQRTSALVNFSGDQVVAYLLISAASTAVPMTNRMRDNVDNLFTDCLAASISMAFLAFFSLALSALISGYKLATESYI</sequence>
<evidence type="ECO:0000313" key="10">
    <source>
        <dbReference type="Proteomes" id="UP000233551"/>
    </source>
</evidence>
<accession>A0A2I0HR02</accession>
<feature type="transmembrane region" description="Helical" evidence="8">
    <location>
        <begin position="87"/>
        <end position="106"/>
    </location>
</feature>
<evidence type="ECO:0000256" key="3">
    <source>
        <dbReference type="ARBA" id="ARBA00011489"/>
    </source>
</evidence>
<organism evidence="9 10">
    <name type="scientific">Punica granatum</name>
    <name type="common">Pomegranate</name>
    <dbReference type="NCBI Taxonomy" id="22663"/>
    <lineage>
        <taxon>Eukaryota</taxon>
        <taxon>Viridiplantae</taxon>
        <taxon>Streptophyta</taxon>
        <taxon>Embryophyta</taxon>
        <taxon>Tracheophyta</taxon>
        <taxon>Spermatophyta</taxon>
        <taxon>Magnoliopsida</taxon>
        <taxon>eudicotyledons</taxon>
        <taxon>Gunneridae</taxon>
        <taxon>Pentapetalae</taxon>
        <taxon>rosids</taxon>
        <taxon>malvids</taxon>
        <taxon>Myrtales</taxon>
        <taxon>Lythraceae</taxon>
        <taxon>Punica</taxon>
    </lineage>
</organism>
<proteinExistence type="inferred from homology"/>
<keyword evidence="6 8" id="KW-1133">Transmembrane helix</keyword>
<comment type="caution">
    <text evidence="9">The sequence shown here is derived from an EMBL/GenBank/DDBJ whole genome shotgun (WGS) entry which is preliminary data.</text>
</comment>
<comment type="subunit">
    <text evidence="3 8">Homodimer and heterodimers.</text>
</comment>
<evidence type="ECO:0000256" key="8">
    <source>
        <dbReference type="RuleBase" id="RU361233"/>
    </source>
</evidence>
<dbReference type="InterPro" id="IPR006702">
    <property type="entry name" value="CASP_dom"/>
</dbReference>
<evidence type="ECO:0000313" key="9">
    <source>
        <dbReference type="EMBL" id="PKI34141.1"/>
    </source>
</evidence>
<dbReference type="EMBL" id="PGOL01006127">
    <property type="protein sequence ID" value="PKI34141.1"/>
    <property type="molecule type" value="Genomic_DNA"/>
</dbReference>
<dbReference type="AlphaFoldDB" id="A0A2I0HR02"/>
<dbReference type="Pfam" id="PF04535">
    <property type="entry name" value="CASP_dom"/>
    <property type="match status" value="1"/>
</dbReference>
<evidence type="ECO:0000256" key="1">
    <source>
        <dbReference type="ARBA" id="ARBA00004651"/>
    </source>
</evidence>
<evidence type="ECO:0000256" key="4">
    <source>
        <dbReference type="ARBA" id="ARBA00022475"/>
    </source>
</evidence>
<keyword evidence="10" id="KW-1185">Reference proteome</keyword>
<reference evidence="9 10" key="1">
    <citation type="submission" date="2017-11" db="EMBL/GenBank/DDBJ databases">
        <title>De-novo sequencing of pomegranate (Punica granatum L.) genome.</title>
        <authorList>
            <person name="Akparov Z."/>
            <person name="Amiraslanov A."/>
            <person name="Hajiyeva S."/>
            <person name="Abbasov M."/>
            <person name="Kaur K."/>
            <person name="Hamwieh A."/>
            <person name="Solovyev V."/>
            <person name="Salamov A."/>
            <person name="Braich B."/>
            <person name="Kosarev P."/>
            <person name="Mahmoud A."/>
            <person name="Hajiyev E."/>
            <person name="Babayeva S."/>
            <person name="Izzatullayeva V."/>
            <person name="Mammadov A."/>
            <person name="Mammadov A."/>
            <person name="Sharifova S."/>
            <person name="Ojaghi J."/>
            <person name="Eynullazada K."/>
            <person name="Bayramov B."/>
            <person name="Abdulazimova A."/>
            <person name="Shahmuradov I."/>
        </authorList>
    </citation>
    <scope>NUCLEOTIDE SEQUENCE [LARGE SCALE GENOMIC DNA]</scope>
    <source>
        <strain evidence="10">cv. AG2017</strain>
        <tissue evidence="9">Leaf</tissue>
    </source>
</reference>
<evidence type="ECO:0000256" key="7">
    <source>
        <dbReference type="ARBA" id="ARBA00023136"/>
    </source>
</evidence>
<feature type="transmembrane region" description="Helical" evidence="8">
    <location>
        <begin position="126"/>
        <end position="147"/>
    </location>
</feature>
<evidence type="ECO:0000256" key="2">
    <source>
        <dbReference type="ARBA" id="ARBA00007651"/>
    </source>
</evidence>
<dbReference type="GO" id="GO:0005886">
    <property type="term" value="C:plasma membrane"/>
    <property type="evidence" value="ECO:0007669"/>
    <property type="project" value="UniProtKB-SubCell"/>
</dbReference>
<gene>
    <name evidence="9" type="ORF">CRG98_045496</name>
</gene>
<dbReference type="OrthoDB" id="1924823at2759"/>
<comment type="subcellular location">
    <subcellularLocation>
        <location evidence="1 8">Cell membrane</location>
        <topology evidence="1 8">Multi-pass membrane protein</topology>
    </subcellularLocation>
</comment>
<keyword evidence="4 8" id="KW-1003">Cell membrane</keyword>
<dbReference type="Proteomes" id="UP000233551">
    <property type="component" value="Unassembled WGS sequence"/>
</dbReference>
<name>A0A2I0HR02_PUNGR</name>
<dbReference type="PANTHER" id="PTHR33573">
    <property type="entry name" value="CASP-LIKE PROTEIN 4A4"/>
    <property type="match status" value="1"/>
</dbReference>
<protein>
    <recommendedName>
        <fullName evidence="8">CASP-like protein</fullName>
    </recommendedName>
</protein>
<keyword evidence="7 8" id="KW-0472">Membrane</keyword>
<feature type="transmembrane region" description="Helical" evidence="8">
    <location>
        <begin position="53"/>
        <end position="72"/>
    </location>
</feature>
<evidence type="ECO:0000256" key="5">
    <source>
        <dbReference type="ARBA" id="ARBA00022692"/>
    </source>
</evidence>